<evidence type="ECO:0000313" key="2">
    <source>
        <dbReference type="EMBL" id="HAT6342692.1"/>
    </source>
</evidence>
<accession>A0AAD3U7F6</accession>
<protein>
    <submittedName>
        <fullName evidence="2">DUF4263 domain-containing protein</fullName>
    </submittedName>
</protein>
<evidence type="ECO:0000259" key="1">
    <source>
        <dbReference type="Pfam" id="PF14082"/>
    </source>
</evidence>
<feature type="domain" description="Shedu protein SduA C-terminal" evidence="1">
    <location>
        <begin position="303"/>
        <end position="461"/>
    </location>
</feature>
<organism evidence="2 3">
    <name type="scientific">Aeromonas hydrophila</name>
    <dbReference type="NCBI Taxonomy" id="644"/>
    <lineage>
        <taxon>Bacteria</taxon>
        <taxon>Pseudomonadati</taxon>
        <taxon>Pseudomonadota</taxon>
        <taxon>Gammaproteobacteria</taxon>
        <taxon>Aeromonadales</taxon>
        <taxon>Aeromonadaceae</taxon>
        <taxon>Aeromonas</taxon>
    </lineage>
</organism>
<gene>
    <name evidence="2" type="ORF">JAJ28_000351</name>
</gene>
<proteinExistence type="predicted"/>
<reference evidence="2" key="2">
    <citation type="submission" date="2020-01" db="EMBL/GenBank/DDBJ databases">
        <authorList>
            <consortium name="NCBI Pathogen Detection Project"/>
        </authorList>
    </citation>
    <scope>NUCLEOTIDE SEQUENCE</scope>
    <source>
        <strain evidence="2">OLC2673_Aeromonas</strain>
    </source>
</reference>
<dbReference type="AlphaFoldDB" id="A0AAD3U7F6"/>
<sequence>MMASVPNSEYRYSQRTDGGPFAGLLLLDNQGIPTNNKEEVVRVDVYYSDKETPEEDATDELQWIQIMSITEDQISILPVQQRGDHPDYGQPLYGNIEELWIAPYTHGPYDLPTSIEELDELLESLPVGFYKNWRYGLGLRWEFRSIITTISDIPGVSIVYFHASQQSQGTDHIKPPVYLLGMNSYHQLRQEITRATTRHQRAARKEKIAICHNRLLHRVAPQQFDVKHLSLPQDALANLSASSRGQITLTKRDQRAAVSLVRGHASALVKSEPAALLQLKQDIELVTLRELIGRCSELLDKSTTEPKWQSFLSANPFILTMAFHYPVIMIEDQPYVGGKLHTGRGGSQSDFLLAAAATNNLALVEIKRPGIPLLANDYRGIYPPSAELSGAVAQVVAQRAEFQSSFKHVGTDLDRQGYRPHSIACVVIIGLKPKDEERAKGFEQYRHSLHGVHVITFDELVERLQSLYDLLAPREPAGTAKPDESDLF</sequence>
<dbReference type="InterPro" id="IPR025359">
    <property type="entry name" value="SduA_C"/>
</dbReference>
<dbReference type="Proteomes" id="UP000859505">
    <property type="component" value="Unassembled WGS sequence"/>
</dbReference>
<evidence type="ECO:0000313" key="3">
    <source>
        <dbReference type="Proteomes" id="UP000859505"/>
    </source>
</evidence>
<dbReference type="Pfam" id="PF14082">
    <property type="entry name" value="SduA_C"/>
    <property type="match status" value="1"/>
</dbReference>
<dbReference type="EMBL" id="DACTUL010000002">
    <property type="protein sequence ID" value="HAT6342692.1"/>
    <property type="molecule type" value="Genomic_DNA"/>
</dbReference>
<comment type="caution">
    <text evidence="2">The sequence shown here is derived from an EMBL/GenBank/DDBJ whole genome shotgun (WGS) entry which is preliminary data.</text>
</comment>
<reference evidence="2" key="1">
    <citation type="journal article" date="2018" name="Genome Biol.">
        <title>SKESA: strategic k-mer extension for scrupulous assemblies.</title>
        <authorList>
            <person name="Souvorov A."/>
            <person name="Agarwala R."/>
            <person name="Lipman D.J."/>
        </authorList>
    </citation>
    <scope>NUCLEOTIDE SEQUENCE</scope>
    <source>
        <strain evidence="2">OLC2673_Aeromonas</strain>
    </source>
</reference>
<name>A0AAD3U7F6_AERHY</name>